<keyword evidence="1" id="KW-0472">Membrane</keyword>
<evidence type="ECO:0000313" key="2">
    <source>
        <dbReference type="EMBL" id="GMQ30876.1"/>
    </source>
</evidence>
<keyword evidence="1" id="KW-0812">Transmembrane</keyword>
<gene>
    <name evidence="2" type="ORF">Aconfl_35190</name>
</gene>
<evidence type="ECO:0008006" key="4">
    <source>
        <dbReference type="Google" id="ProtNLM"/>
    </source>
</evidence>
<keyword evidence="3" id="KW-1185">Reference proteome</keyword>
<comment type="caution">
    <text evidence="2">The sequence shown here is derived from an EMBL/GenBank/DDBJ whole genome shotgun (WGS) entry which is preliminary data.</text>
</comment>
<evidence type="ECO:0000313" key="3">
    <source>
        <dbReference type="Proteomes" id="UP001338309"/>
    </source>
</evidence>
<feature type="transmembrane region" description="Helical" evidence="1">
    <location>
        <begin position="81"/>
        <end position="102"/>
    </location>
</feature>
<protein>
    <recommendedName>
        <fullName evidence="4">Zinc ribbon domain-containing protein</fullName>
    </recommendedName>
</protein>
<keyword evidence="1" id="KW-1133">Transmembrane helix</keyword>
<proteinExistence type="predicted"/>
<name>A0ABQ6PSA1_9BACT</name>
<evidence type="ECO:0000256" key="1">
    <source>
        <dbReference type="SAM" id="Phobius"/>
    </source>
</evidence>
<feature type="transmembrane region" description="Helical" evidence="1">
    <location>
        <begin position="135"/>
        <end position="161"/>
    </location>
</feature>
<organism evidence="2 3">
    <name type="scientific">Algoriphagus confluentis</name>
    <dbReference type="NCBI Taxonomy" id="1697556"/>
    <lineage>
        <taxon>Bacteria</taxon>
        <taxon>Pseudomonadati</taxon>
        <taxon>Bacteroidota</taxon>
        <taxon>Cytophagia</taxon>
        <taxon>Cytophagales</taxon>
        <taxon>Cyclobacteriaceae</taxon>
        <taxon>Algoriphagus</taxon>
    </lineage>
</organism>
<reference evidence="2 3" key="1">
    <citation type="submission" date="2023-08" db="EMBL/GenBank/DDBJ databases">
        <title>Draft genome sequence of Algoriphagus confluentis.</title>
        <authorList>
            <person name="Takatani N."/>
            <person name="Hosokawa M."/>
            <person name="Sawabe T."/>
        </authorList>
    </citation>
    <scope>NUCLEOTIDE SEQUENCE [LARGE SCALE GENOMIC DNA]</scope>
    <source>
        <strain evidence="2 3">NBRC 111222</strain>
    </source>
</reference>
<dbReference type="EMBL" id="BTPD01000012">
    <property type="protein sequence ID" value="GMQ30876.1"/>
    <property type="molecule type" value="Genomic_DNA"/>
</dbReference>
<dbReference type="RefSeq" id="WP_338225579.1">
    <property type="nucleotide sequence ID" value="NZ_BTPD01000012.1"/>
</dbReference>
<sequence length="221" mass="24218">MTLSEQLVFCKKCHNRRFDANQGLVCSLTSAKPNFQTTCETFHLDERMQAELLESSEEITTEIPANIPQQKYQALLQEQNLSLAITGGILVGLLGAVLWAAITVATGWQIGYIALAIGAGVGFSMRYLGKGIEQVFGISGAAIAVFSCVIGNFLSVLAFIADAEGLTYLDTLLYFDYSYTLELLAETAQFMDLVFYAITGYEGYKFAFRQFTGSELVSMAK</sequence>
<feature type="transmembrane region" description="Helical" evidence="1">
    <location>
        <begin position="181"/>
        <end position="201"/>
    </location>
</feature>
<accession>A0ABQ6PSA1</accession>
<feature type="transmembrane region" description="Helical" evidence="1">
    <location>
        <begin position="108"/>
        <end position="128"/>
    </location>
</feature>
<dbReference type="Proteomes" id="UP001338309">
    <property type="component" value="Unassembled WGS sequence"/>
</dbReference>